<name>A0A1C0YCJ8_9BACL</name>
<organism evidence="1 2">
    <name type="scientific">Caryophanon latum</name>
    <dbReference type="NCBI Taxonomy" id="33977"/>
    <lineage>
        <taxon>Bacteria</taxon>
        <taxon>Bacillati</taxon>
        <taxon>Bacillota</taxon>
        <taxon>Bacilli</taxon>
        <taxon>Bacillales</taxon>
        <taxon>Caryophanaceae</taxon>
        <taxon>Caryophanon</taxon>
    </lineage>
</organism>
<protein>
    <submittedName>
        <fullName evidence="1">Uncharacterized protein</fullName>
    </submittedName>
</protein>
<gene>
    <name evidence="1" type="ORF">A6K76_15445</name>
</gene>
<reference evidence="1 2" key="1">
    <citation type="submission" date="2016-07" db="EMBL/GenBank/DDBJ databases">
        <title>Caryophanon latum genome sequencing.</title>
        <authorList>
            <person name="Verma A."/>
            <person name="Pal Y."/>
            <person name="Krishnamurthi S."/>
        </authorList>
    </citation>
    <scope>NUCLEOTIDE SEQUENCE [LARGE SCALE GENOMIC DNA]</scope>
    <source>
        <strain evidence="1 2">DSM 14151</strain>
    </source>
</reference>
<dbReference type="RefSeq" id="WP_066466422.1">
    <property type="nucleotide sequence ID" value="NZ_MATO01000072.1"/>
</dbReference>
<proteinExistence type="predicted"/>
<dbReference type="Proteomes" id="UP000093482">
    <property type="component" value="Unassembled WGS sequence"/>
</dbReference>
<dbReference type="EMBL" id="MATO01000072">
    <property type="protein sequence ID" value="OCS84864.1"/>
    <property type="molecule type" value="Genomic_DNA"/>
</dbReference>
<evidence type="ECO:0000313" key="2">
    <source>
        <dbReference type="Proteomes" id="UP000093482"/>
    </source>
</evidence>
<comment type="caution">
    <text evidence="1">The sequence shown here is derived from an EMBL/GenBank/DDBJ whole genome shotgun (WGS) entry which is preliminary data.</text>
</comment>
<evidence type="ECO:0000313" key="1">
    <source>
        <dbReference type="EMBL" id="OCS84864.1"/>
    </source>
</evidence>
<accession>A0A1C0YCJ8</accession>
<sequence length="176" mass="20809">MLTVKTLIKDLKTIQCREPFFLPIDNVGAIQLAEHTLEENENDYLEGAIVLTYNSEIIFSRQMETTDLLLTWQSLVQPLLKTRLRETQYSIFILDSLYDVELFEEELNFRIEVSNFAIENETFSYTIPKEEYSVTIFDGFMAFAEFILENEFTFSIESSYHPFIEDYNQVMKMKNK</sequence>
<keyword evidence="2" id="KW-1185">Reference proteome</keyword>
<dbReference type="AlphaFoldDB" id="A0A1C0YCJ8"/>
<dbReference type="OrthoDB" id="2441875at2"/>